<organism evidence="1 2">
    <name type="scientific">Afipia massiliensis</name>
    <dbReference type="NCBI Taxonomy" id="211460"/>
    <lineage>
        <taxon>Bacteria</taxon>
        <taxon>Pseudomonadati</taxon>
        <taxon>Pseudomonadota</taxon>
        <taxon>Alphaproteobacteria</taxon>
        <taxon>Hyphomicrobiales</taxon>
        <taxon>Nitrobacteraceae</taxon>
        <taxon>Afipia</taxon>
    </lineage>
</organism>
<protein>
    <submittedName>
        <fullName evidence="1">Uncharacterized protein</fullName>
    </submittedName>
</protein>
<evidence type="ECO:0000313" key="1">
    <source>
        <dbReference type="EMBL" id="MBB5053054.1"/>
    </source>
</evidence>
<dbReference type="Proteomes" id="UP000521227">
    <property type="component" value="Unassembled WGS sequence"/>
</dbReference>
<dbReference type="EMBL" id="JACHIJ010000004">
    <property type="protein sequence ID" value="MBB5053054.1"/>
    <property type="molecule type" value="Genomic_DNA"/>
</dbReference>
<comment type="caution">
    <text evidence="1">The sequence shown here is derived from an EMBL/GenBank/DDBJ whole genome shotgun (WGS) entry which is preliminary data.</text>
</comment>
<evidence type="ECO:0000313" key="2">
    <source>
        <dbReference type="Proteomes" id="UP000521227"/>
    </source>
</evidence>
<name>A0A840N375_9BRAD</name>
<proteinExistence type="predicted"/>
<reference evidence="1 2" key="1">
    <citation type="submission" date="2020-08" db="EMBL/GenBank/DDBJ databases">
        <title>Genomic Encyclopedia of Type Strains, Phase IV (KMG-IV): sequencing the most valuable type-strain genomes for metagenomic binning, comparative biology and taxonomic classification.</title>
        <authorList>
            <person name="Goeker M."/>
        </authorList>
    </citation>
    <scope>NUCLEOTIDE SEQUENCE [LARGE SCALE GENOMIC DNA]</scope>
    <source>
        <strain evidence="1 2">DSM 17498</strain>
    </source>
</reference>
<dbReference type="RefSeq" id="WP_184086356.1">
    <property type="nucleotide sequence ID" value="NZ_JACHIJ010000004.1"/>
</dbReference>
<dbReference type="AlphaFoldDB" id="A0A840N375"/>
<accession>A0A840N375</accession>
<gene>
    <name evidence="1" type="ORF">HNQ36_003045</name>
</gene>
<sequence length="167" mass="19222">MIKAANDNKPKRHISDPFHRLYKEGLLHQNEQTNRDLYYVGERYRKNYLSKPEIECDGYDSFRDRPIPDHLNKSKLYSAAAASLDVIESRGLFEDIVVHGMPVFETSRKHTGRNQRAQAVAAAITVLTSSLLLLRDHYTKSGPELPMHSLFRLRARNTPQKLAKSNF</sequence>